<dbReference type="OrthoDB" id="270318at2759"/>
<dbReference type="Proteomes" id="UP000799437">
    <property type="component" value="Unassembled WGS sequence"/>
</dbReference>
<reference evidence="7" key="1">
    <citation type="journal article" date="2020" name="Stud. Mycol.">
        <title>101 Dothideomycetes genomes: a test case for predicting lifestyles and emergence of pathogens.</title>
        <authorList>
            <person name="Haridas S."/>
            <person name="Albert R."/>
            <person name="Binder M."/>
            <person name="Bloem J."/>
            <person name="Labutti K."/>
            <person name="Salamov A."/>
            <person name="Andreopoulos B."/>
            <person name="Baker S."/>
            <person name="Barry K."/>
            <person name="Bills G."/>
            <person name="Bluhm B."/>
            <person name="Cannon C."/>
            <person name="Castanera R."/>
            <person name="Culley D."/>
            <person name="Daum C."/>
            <person name="Ezra D."/>
            <person name="Gonzalez J."/>
            <person name="Henrissat B."/>
            <person name="Kuo A."/>
            <person name="Liang C."/>
            <person name="Lipzen A."/>
            <person name="Lutzoni F."/>
            <person name="Magnuson J."/>
            <person name="Mondo S."/>
            <person name="Nolan M."/>
            <person name="Ohm R."/>
            <person name="Pangilinan J."/>
            <person name="Park H.-J."/>
            <person name="Ramirez L."/>
            <person name="Alfaro M."/>
            <person name="Sun H."/>
            <person name="Tritt A."/>
            <person name="Yoshinaga Y."/>
            <person name="Zwiers L.-H."/>
            <person name="Turgeon B."/>
            <person name="Goodwin S."/>
            <person name="Spatafora J."/>
            <person name="Crous P."/>
            <person name="Grigoriev I."/>
        </authorList>
    </citation>
    <scope>NUCLEOTIDE SEQUENCE</scope>
    <source>
        <strain evidence="7">CBS 121739</strain>
    </source>
</reference>
<accession>A0A6A6WK69</accession>
<keyword evidence="3" id="KW-0809">Transit peptide</keyword>
<dbReference type="SUPFAM" id="SSF48576">
    <property type="entry name" value="Terpenoid synthases"/>
    <property type="match status" value="1"/>
</dbReference>
<evidence type="ECO:0000256" key="6">
    <source>
        <dbReference type="ARBA" id="ARBA00038273"/>
    </source>
</evidence>
<keyword evidence="8" id="KW-1185">Reference proteome</keyword>
<dbReference type="GO" id="GO:0005743">
    <property type="term" value="C:mitochondrial inner membrane"/>
    <property type="evidence" value="ECO:0007669"/>
    <property type="project" value="UniProtKB-SubCell"/>
</dbReference>
<dbReference type="Pfam" id="PF00494">
    <property type="entry name" value="SQS_PSY"/>
    <property type="match status" value="1"/>
</dbReference>
<comment type="similarity">
    <text evidence="6">Belongs to the NDUFAF6 family.</text>
</comment>
<sequence length="385" mass="42865">MPMLRANKRVAIAQLRTWSPTPRAFSSTEAQRAIAATFSLDEVESARRYCANLVRKYDSPAFTFQTFLPPSSLDAYISLRAFNIDIARVADATSSATVGTLRMQFWRDTITKSLSGTPPKEPIAILLAVAADALQARSNCTTRWSKSWFHRIIDTRAAHLSNPPFPSLEAVETYAENTYSTLLYLNLQSLGLASLTADHLASHIGKATGITTLLRGLPLIAFPPPPNKHNPSALNPQLEAHRQGAVLLPLDIMASTGVVEEQVFREGAGAPGLRDAVFEVATRANDHLITAREMLKNVRAGADVGHEFEHQGDAERADYAQVESGTQKQLQEIDRGFGVLMQAVSTQMWLDRLQKVDFNVFDESLRTTDWRLPWKAYWVHKRRRL</sequence>
<dbReference type="PANTHER" id="PTHR21181:SF13">
    <property type="entry name" value="NADH DEHYDROGENASE (UBIQUINONE) COMPLEX I, ASSEMBLY FACTOR 6"/>
    <property type="match status" value="1"/>
</dbReference>
<organism evidence="7 8">
    <name type="scientific">Pseudovirgaria hyperparasitica</name>
    <dbReference type="NCBI Taxonomy" id="470096"/>
    <lineage>
        <taxon>Eukaryota</taxon>
        <taxon>Fungi</taxon>
        <taxon>Dikarya</taxon>
        <taxon>Ascomycota</taxon>
        <taxon>Pezizomycotina</taxon>
        <taxon>Dothideomycetes</taxon>
        <taxon>Dothideomycetes incertae sedis</taxon>
        <taxon>Acrospermales</taxon>
        <taxon>Acrospermaceae</taxon>
        <taxon>Pseudovirgaria</taxon>
    </lineage>
</organism>
<dbReference type="GO" id="GO:0032981">
    <property type="term" value="P:mitochondrial respiratory chain complex I assembly"/>
    <property type="evidence" value="ECO:0007669"/>
    <property type="project" value="TreeGrafter"/>
</dbReference>
<evidence type="ECO:0000313" key="8">
    <source>
        <dbReference type="Proteomes" id="UP000799437"/>
    </source>
</evidence>
<evidence type="ECO:0000256" key="3">
    <source>
        <dbReference type="ARBA" id="ARBA00022946"/>
    </source>
</evidence>
<dbReference type="InterPro" id="IPR002060">
    <property type="entry name" value="Squ/phyt_synthse"/>
</dbReference>
<evidence type="ECO:0000256" key="2">
    <source>
        <dbReference type="ARBA" id="ARBA00022792"/>
    </source>
</evidence>
<keyword evidence="5" id="KW-0472">Membrane</keyword>
<evidence type="ECO:0008006" key="9">
    <source>
        <dbReference type="Google" id="ProtNLM"/>
    </source>
</evidence>
<evidence type="ECO:0000256" key="1">
    <source>
        <dbReference type="ARBA" id="ARBA00004273"/>
    </source>
</evidence>
<dbReference type="InterPro" id="IPR008949">
    <property type="entry name" value="Isoprenoid_synthase_dom_sf"/>
</dbReference>
<dbReference type="GeneID" id="54484045"/>
<dbReference type="AlphaFoldDB" id="A0A6A6WK69"/>
<gene>
    <name evidence="7" type="ORF">EJ05DRAFT_471559</name>
</gene>
<comment type="subcellular location">
    <subcellularLocation>
        <location evidence="1">Mitochondrion inner membrane</location>
    </subcellularLocation>
</comment>
<keyword evidence="4" id="KW-0496">Mitochondrion</keyword>
<dbReference type="RefSeq" id="XP_033605015.1">
    <property type="nucleotide sequence ID" value="XM_033742991.1"/>
</dbReference>
<dbReference type="Gene3D" id="1.10.600.10">
    <property type="entry name" value="Farnesyl Diphosphate Synthase"/>
    <property type="match status" value="1"/>
</dbReference>
<evidence type="ECO:0000256" key="4">
    <source>
        <dbReference type="ARBA" id="ARBA00023128"/>
    </source>
</evidence>
<evidence type="ECO:0000256" key="5">
    <source>
        <dbReference type="ARBA" id="ARBA00023136"/>
    </source>
</evidence>
<dbReference type="EMBL" id="ML996565">
    <property type="protein sequence ID" value="KAF2762564.1"/>
    <property type="molecule type" value="Genomic_DNA"/>
</dbReference>
<keyword evidence="2" id="KW-0999">Mitochondrion inner membrane</keyword>
<dbReference type="PANTHER" id="PTHR21181">
    <property type="match status" value="1"/>
</dbReference>
<protein>
    <recommendedName>
        <fullName evidence="9">Squalene/phytoene synthase</fullName>
    </recommendedName>
</protein>
<evidence type="ECO:0000313" key="7">
    <source>
        <dbReference type="EMBL" id="KAF2762564.1"/>
    </source>
</evidence>
<proteinExistence type="inferred from homology"/>
<name>A0A6A6WK69_9PEZI</name>